<keyword evidence="2" id="KW-0238">DNA-binding</keyword>
<sequence>MQMMEELTGFQRDILYVISGIEEPYGLAIKDELENYYDHEVNHGRLYPNLDTLVENDFVEKSALDRRTNSYTLTESGYQALETRREWEDQYVQTA</sequence>
<dbReference type="Pfam" id="PF03551">
    <property type="entry name" value="PadR"/>
    <property type="match status" value="1"/>
</dbReference>
<dbReference type="InterPro" id="IPR005149">
    <property type="entry name" value="Tscrpt_reg_PadR_N"/>
</dbReference>
<accession>A0A1H8UPS5</accession>
<keyword evidence="3" id="KW-1185">Reference proteome</keyword>
<feature type="domain" description="Transcription regulator PadR N-terminal" evidence="1">
    <location>
        <begin position="14"/>
        <end position="82"/>
    </location>
</feature>
<protein>
    <submittedName>
        <fullName evidence="2">DNA-binding transcriptional regulator, PadR family</fullName>
    </submittedName>
</protein>
<reference evidence="3" key="1">
    <citation type="submission" date="2016-10" db="EMBL/GenBank/DDBJ databases">
        <authorList>
            <person name="Varghese N."/>
            <person name="Submissions S."/>
        </authorList>
    </citation>
    <scope>NUCLEOTIDE SEQUENCE [LARGE SCALE GENOMIC DNA]</scope>
    <source>
        <strain evidence="3">CGMCC 1.10121</strain>
    </source>
</reference>
<name>A0A1H8UPS5_9EURY</name>
<dbReference type="InterPro" id="IPR036390">
    <property type="entry name" value="WH_DNA-bd_sf"/>
</dbReference>
<dbReference type="AlphaFoldDB" id="A0A1H8UPS5"/>
<dbReference type="InterPro" id="IPR036388">
    <property type="entry name" value="WH-like_DNA-bd_sf"/>
</dbReference>
<dbReference type="Gene3D" id="1.10.10.10">
    <property type="entry name" value="Winged helix-like DNA-binding domain superfamily/Winged helix DNA-binding domain"/>
    <property type="match status" value="1"/>
</dbReference>
<dbReference type="Proteomes" id="UP000199126">
    <property type="component" value="Unassembled WGS sequence"/>
</dbReference>
<evidence type="ECO:0000313" key="2">
    <source>
        <dbReference type="EMBL" id="SEP04914.1"/>
    </source>
</evidence>
<dbReference type="GO" id="GO:0003677">
    <property type="term" value="F:DNA binding"/>
    <property type="evidence" value="ECO:0007669"/>
    <property type="project" value="UniProtKB-KW"/>
</dbReference>
<proteinExistence type="predicted"/>
<dbReference type="SUPFAM" id="SSF46785">
    <property type="entry name" value="Winged helix' DNA-binding domain"/>
    <property type="match status" value="1"/>
</dbReference>
<evidence type="ECO:0000259" key="1">
    <source>
        <dbReference type="Pfam" id="PF03551"/>
    </source>
</evidence>
<organism evidence="2 3">
    <name type="scientific">Halogranum amylolyticum</name>
    <dbReference type="NCBI Taxonomy" id="660520"/>
    <lineage>
        <taxon>Archaea</taxon>
        <taxon>Methanobacteriati</taxon>
        <taxon>Methanobacteriota</taxon>
        <taxon>Stenosarchaea group</taxon>
        <taxon>Halobacteria</taxon>
        <taxon>Halobacteriales</taxon>
        <taxon>Haloferacaceae</taxon>
    </lineage>
</organism>
<dbReference type="EMBL" id="FODV01000012">
    <property type="protein sequence ID" value="SEP04914.1"/>
    <property type="molecule type" value="Genomic_DNA"/>
</dbReference>
<evidence type="ECO:0000313" key="3">
    <source>
        <dbReference type="Proteomes" id="UP000199126"/>
    </source>
</evidence>
<gene>
    <name evidence="2" type="ORF">SAMN04487948_1124</name>
</gene>